<name>A0A9N9NE88_9GLOM</name>
<comment type="caution">
    <text evidence="1">The sequence shown here is derived from an EMBL/GenBank/DDBJ whole genome shotgun (WGS) entry which is preliminary data.</text>
</comment>
<evidence type="ECO:0000313" key="1">
    <source>
        <dbReference type="EMBL" id="CAG8726257.1"/>
    </source>
</evidence>
<gene>
    <name evidence="1" type="ORF">RFULGI_LOCUS11802</name>
</gene>
<keyword evidence="2" id="KW-1185">Reference proteome</keyword>
<reference evidence="1" key="1">
    <citation type="submission" date="2021-06" db="EMBL/GenBank/DDBJ databases">
        <authorList>
            <person name="Kallberg Y."/>
            <person name="Tangrot J."/>
            <person name="Rosling A."/>
        </authorList>
    </citation>
    <scope>NUCLEOTIDE SEQUENCE</scope>
    <source>
        <strain evidence="1">IN212</strain>
    </source>
</reference>
<proteinExistence type="predicted"/>
<dbReference type="AlphaFoldDB" id="A0A9N9NE88"/>
<sequence>SLCEELAKSIPIDIDRLKLTDRVILDPKSSNQLLIEFQIIKSQDVLSPSVQSIIKDADSLIKHKFFTNLALQNYTVYLDETYDQQLKNQQLENQELENQQFENVEKTEFKDNECFEMDNIGEYNIINGEDIICKIINVHWDEVNCGTFVVVNV</sequence>
<evidence type="ECO:0000313" key="2">
    <source>
        <dbReference type="Proteomes" id="UP000789396"/>
    </source>
</evidence>
<dbReference type="EMBL" id="CAJVPZ010026667">
    <property type="protein sequence ID" value="CAG8726257.1"/>
    <property type="molecule type" value="Genomic_DNA"/>
</dbReference>
<organism evidence="1 2">
    <name type="scientific">Racocetra fulgida</name>
    <dbReference type="NCBI Taxonomy" id="60492"/>
    <lineage>
        <taxon>Eukaryota</taxon>
        <taxon>Fungi</taxon>
        <taxon>Fungi incertae sedis</taxon>
        <taxon>Mucoromycota</taxon>
        <taxon>Glomeromycotina</taxon>
        <taxon>Glomeromycetes</taxon>
        <taxon>Diversisporales</taxon>
        <taxon>Gigasporaceae</taxon>
        <taxon>Racocetra</taxon>
    </lineage>
</organism>
<feature type="non-terminal residue" evidence="1">
    <location>
        <position position="1"/>
    </location>
</feature>
<accession>A0A9N9NE88</accession>
<protein>
    <submittedName>
        <fullName evidence="1">8108_t:CDS:1</fullName>
    </submittedName>
</protein>
<feature type="non-terminal residue" evidence="1">
    <location>
        <position position="153"/>
    </location>
</feature>
<dbReference type="Proteomes" id="UP000789396">
    <property type="component" value="Unassembled WGS sequence"/>
</dbReference>